<dbReference type="AlphaFoldDB" id="A0A4U0Z1T7"/>
<comment type="caution">
    <text evidence="1">The sequence shown here is derived from an EMBL/GenBank/DDBJ whole genome shotgun (WGS) entry which is preliminary data.</text>
</comment>
<organism evidence="1 2">
    <name type="scientific">Cereibacter changlensis</name>
    <dbReference type="NCBI Taxonomy" id="402884"/>
    <lineage>
        <taxon>Bacteria</taxon>
        <taxon>Pseudomonadati</taxon>
        <taxon>Pseudomonadota</taxon>
        <taxon>Alphaproteobacteria</taxon>
        <taxon>Rhodobacterales</taxon>
        <taxon>Paracoccaceae</taxon>
        <taxon>Cereibacter</taxon>
    </lineage>
</organism>
<proteinExistence type="predicted"/>
<evidence type="ECO:0000313" key="2">
    <source>
        <dbReference type="Proteomes" id="UP000306340"/>
    </source>
</evidence>
<protein>
    <submittedName>
        <fullName evidence="1">Uncharacterized protein</fullName>
    </submittedName>
</protein>
<dbReference type="Proteomes" id="UP000306340">
    <property type="component" value="Unassembled WGS sequence"/>
</dbReference>
<dbReference type="SUPFAM" id="SSF52402">
    <property type="entry name" value="Adenine nucleotide alpha hydrolases-like"/>
    <property type="match status" value="1"/>
</dbReference>
<accession>A0A4U0Z1T7</accession>
<dbReference type="RefSeq" id="WP_136792638.1">
    <property type="nucleotide sequence ID" value="NZ_SWAU01000096.1"/>
</dbReference>
<reference evidence="1 2" key="1">
    <citation type="submission" date="2019-04" db="EMBL/GenBank/DDBJ databases">
        <title>Crypto-aerobic microbial life in anoxic (sulfidic) marine sediments.</title>
        <authorList>
            <person name="Bhattacharya S."/>
            <person name="Roy C."/>
            <person name="Mondal N."/>
            <person name="Sarkar J."/>
            <person name="Mandal S."/>
            <person name="Rameez M.J."/>
            <person name="Ghosh W."/>
        </authorList>
    </citation>
    <scope>NUCLEOTIDE SEQUENCE [LARGE SCALE GENOMIC DNA]</scope>
    <source>
        <strain evidence="1 2">SBBC</strain>
    </source>
</reference>
<sequence length="368" mass="41507">MRVEVEQSGNRVTVLAGKQTLSYEVEGVTLPELSDFSFAGWAMLPWAMLTGEDLEIDGPVDAGAMANINKFSRAWELWQPDRFRMVKASGVGTSSITLDREDAFVFYSGGLDSTDMLLQRGRCKSRMAAVTVHGFDYAPSAAAQFDGLRQMMAPLLEELNYKHIVLRVSEMQGGDHSWALQLAGAAFLLSGLYREGFFASDYTWEQDMISFPWGLNHVTNRYLSGRNFSLSPQCEERTRVEKAEVVGRHPVAIKATSFCKRRDTRPHNCGRCSKCMRTKLMFEATLGRQPDIFLDASFDAGLVRRIDLSSKNERAFFIDLYQAARDRGTIEAIPGLQERFEKMSRGSMQGRRRLSSFFRRFSSSLGRS</sequence>
<dbReference type="EMBL" id="SWAU01000096">
    <property type="protein sequence ID" value="TKA96434.1"/>
    <property type="molecule type" value="Genomic_DNA"/>
</dbReference>
<gene>
    <name evidence="1" type="ORF">FAZ78_11460</name>
</gene>
<evidence type="ECO:0000313" key="1">
    <source>
        <dbReference type="EMBL" id="TKA96434.1"/>
    </source>
</evidence>
<name>A0A4U0Z1T7_9RHOB</name>